<keyword evidence="2" id="KW-0732">Signal</keyword>
<reference evidence="3" key="1">
    <citation type="submission" date="2022-03" db="EMBL/GenBank/DDBJ databases">
        <authorList>
            <person name="Tunstrom K."/>
        </authorList>
    </citation>
    <scope>NUCLEOTIDE SEQUENCE</scope>
</reference>
<organism evidence="3 4">
    <name type="scientific">Euphydryas editha</name>
    <name type="common">Edith's checkerspot</name>
    <dbReference type="NCBI Taxonomy" id="104508"/>
    <lineage>
        <taxon>Eukaryota</taxon>
        <taxon>Metazoa</taxon>
        <taxon>Ecdysozoa</taxon>
        <taxon>Arthropoda</taxon>
        <taxon>Hexapoda</taxon>
        <taxon>Insecta</taxon>
        <taxon>Pterygota</taxon>
        <taxon>Neoptera</taxon>
        <taxon>Endopterygota</taxon>
        <taxon>Lepidoptera</taxon>
        <taxon>Glossata</taxon>
        <taxon>Ditrysia</taxon>
        <taxon>Papilionoidea</taxon>
        <taxon>Nymphalidae</taxon>
        <taxon>Nymphalinae</taxon>
        <taxon>Euphydryas</taxon>
    </lineage>
</organism>
<evidence type="ECO:0000256" key="2">
    <source>
        <dbReference type="SAM" id="SignalP"/>
    </source>
</evidence>
<keyword evidence="4" id="KW-1185">Reference proteome</keyword>
<accession>A0AAU9TIP0</accession>
<evidence type="ECO:0000313" key="3">
    <source>
        <dbReference type="EMBL" id="CAH2087001.1"/>
    </source>
</evidence>
<dbReference type="Proteomes" id="UP001153954">
    <property type="component" value="Unassembled WGS sequence"/>
</dbReference>
<evidence type="ECO:0000256" key="1">
    <source>
        <dbReference type="SAM" id="MobiDB-lite"/>
    </source>
</evidence>
<feature type="region of interest" description="Disordered" evidence="1">
    <location>
        <begin position="92"/>
        <end position="204"/>
    </location>
</feature>
<sequence length="434" mass="51895">MKITTILVIWCALIQAVIPFDIQQDYSEQTERNSEEINRDRRDVIEEEKFHNFRTDMRKDNMNQHVPWLPGPLQAEDPTTKISITNEAQEVQSMYQTTESVTDKPTGRGARASNENWIKLPFPSQDNTRRDNAHSDNTHRDNVLTPPQPSGELINSRMPRVNFVTQNKGLEASESRNDKESIQRPTRTDDLRTEFVRPEEDRKQYKPVYPRQAVYYPEDNRRPYYDDRYYAADDLYRRDPYYDLYDRKKYYPGYGPRVDRYDEAYDNYVPRKPKRIIYYAHLPEVVRTPPSVDLRYRYSVDPYRRFDDDYNARTGRYDYRFRNRYPYVPLRKDERRFGYRDLAGASTVNKDKKIEEKVTPTPVLPQKEDKITSTSNSRNGNRMINSHQYHDAGDNSYNFSHKAFKDQNNSDDSYLRFDDSLFHSSIEDPYHRKY</sequence>
<feature type="compositionally biased region" description="Basic and acidic residues" evidence="1">
    <location>
        <begin position="171"/>
        <end position="204"/>
    </location>
</feature>
<dbReference type="EMBL" id="CAKOGL010000006">
    <property type="protein sequence ID" value="CAH2087001.1"/>
    <property type="molecule type" value="Genomic_DNA"/>
</dbReference>
<comment type="caution">
    <text evidence="3">The sequence shown here is derived from an EMBL/GenBank/DDBJ whole genome shotgun (WGS) entry which is preliminary data.</text>
</comment>
<evidence type="ECO:0000313" key="4">
    <source>
        <dbReference type="Proteomes" id="UP001153954"/>
    </source>
</evidence>
<feature type="signal peptide" evidence="2">
    <location>
        <begin position="1"/>
        <end position="19"/>
    </location>
</feature>
<dbReference type="AlphaFoldDB" id="A0AAU9TIP0"/>
<name>A0AAU9TIP0_EUPED</name>
<proteinExistence type="predicted"/>
<gene>
    <name evidence="3" type="ORF">EEDITHA_LOCUS3306</name>
</gene>
<protein>
    <submittedName>
        <fullName evidence="3">Uncharacterized protein</fullName>
    </submittedName>
</protein>
<feature type="compositionally biased region" description="Basic and acidic residues" evidence="1">
    <location>
        <begin position="127"/>
        <end position="142"/>
    </location>
</feature>
<feature type="chain" id="PRO_5043336625" evidence="2">
    <location>
        <begin position="20"/>
        <end position="434"/>
    </location>
</feature>